<dbReference type="Proteomes" id="UP000006671">
    <property type="component" value="Unassembled WGS sequence"/>
</dbReference>
<keyword evidence="3" id="KW-1185">Reference proteome</keyword>
<name>D2VQT1_NAEGR</name>
<protein>
    <submittedName>
        <fullName evidence="2">Uncharacterized protein</fullName>
    </submittedName>
</protein>
<accession>D2VQT1</accession>
<dbReference type="RefSeq" id="XP_002673507.1">
    <property type="nucleotide sequence ID" value="XM_002673461.1"/>
</dbReference>
<dbReference type="KEGG" id="ngr:NAEGRDRAFT_80900"/>
<dbReference type="EMBL" id="GG738890">
    <property type="protein sequence ID" value="EFC40763.1"/>
    <property type="molecule type" value="Genomic_DNA"/>
</dbReference>
<feature type="region of interest" description="Disordered" evidence="1">
    <location>
        <begin position="223"/>
        <end position="283"/>
    </location>
</feature>
<feature type="compositionally biased region" description="Polar residues" evidence="1">
    <location>
        <begin position="149"/>
        <end position="185"/>
    </location>
</feature>
<feature type="compositionally biased region" description="Low complexity" evidence="1">
    <location>
        <begin position="11"/>
        <end position="27"/>
    </location>
</feature>
<dbReference type="OrthoDB" id="10397364at2759"/>
<sequence>MKKILKERQQTSPLTPTSVTTTNSTNFGGATSTISISSNNSGVTNSLLGLAAFGHQQQHQLASATSLPLESSFFNITSPSTLQSTLFQSSPTFSTPTQQQHQQQQQIVYNNQMSYQQARTSVAASDPTLFINSQQQQNMNQQGPLPSLFNMNPQQQANSQNYPSLSTPNFSLPSLSSSAYPQLSTNSNNNGSISMNGSSEKQQAMVLQSMGETIPSFSIPTTVLNSSSNHHHHSMSHYPTTAATNTTKHSTSSSNLQDDHYQSHGHIPRTASSSAVTSSPQVEKPVAVKASGVATADQPIVEYMDDDDGWIAQWFNEDKRQKWKLKKEVGNMIREENVMAHIDLNYEDGQKVLSQKSKDGKKKKKKKQDEEDEDDKKNDEPVITNNESFFNYQSTSKSTVTIGPFMYNICSYKQEGKKFRMVVYLYTLNNSTPYHPFQQQQPLDLTSANSNAVLCCCLISPSFTIRAKKPIVKPGIKSKRKRGVDEDDSGEDEMEGEPSPTNHKRMKEPLNEDAIPNYHHIARSNNGSTIEVAPHQNQAATQAIDELLESLYKNNGGFVDPSLLGTAPSTSGSSSAASSSSQHPVNTEEKIKNITETFQNMADPDRKKLLCNFIELCYPHEREFLFRKYFESSDYGESSNYNYSAQQSNHLQTMLQQYQMIQQQQQDLYAYFTALNGGVVNSQPNDHGMQMVQLNVPSQIPQVLIAQSSIPQHQIPPQQSQQSIPQQHQPQPINPSQLSFAANHQPSDVDQFFVELFD</sequence>
<feature type="region of interest" description="Disordered" evidence="1">
    <location>
        <begin position="136"/>
        <end position="203"/>
    </location>
</feature>
<feature type="region of interest" description="Disordered" evidence="1">
    <location>
        <begin position="1"/>
        <end position="27"/>
    </location>
</feature>
<feature type="compositionally biased region" description="Low complexity" evidence="1">
    <location>
        <begin position="563"/>
        <end position="581"/>
    </location>
</feature>
<feature type="region of interest" description="Disordered" evidence="1">
    <location>
        <begin position="711"/>
        <end position="741"/>
    </location>
</feature>
<reference evidence="2 3" key="1">
    <citation type="journal article" date="2010" name="Cell">
        <title>The genome of Naegleria gruberi illuminates early eukaryotic versatility.</title>
        <authorList>
            <person name="Fritz-Laylin L.K."/>
            <person name="Prochnik S.E."/>
            <person name="Ginger M.L."/>
            <person name="Dacks J.B."/>
            <person name="Carpenter M.L."/>
            <person name="Field M.C."/>
            <person name="Kuo A."/>
            <person name="Paredez A."/>
            <person name="Chapman J."/>
            <person name="Pham J."/>
            <person name="Shu S."/>
            <person name="Neupane R."/>
            <person name="Cipriano M."/>
            <person name="Mancuso J."/>
            <person name="Tu H."/>
            <person name="Salamov A."/>
            <person name="Lindquist E."/>
            <person name="Shapiro H."/>
            <person name="Lucas S."/>
            <person name="Grigoriev I.V."/>
            <person name="Cande W.Z."/>
            <person name="Fulton C."/>
            <person name="Rokhsar D.S."/>
            <person name="Dawson S.C."/>
        </authorList>
    </citation>
    <scope>NUCLEOTIDE SEQUENCE [LARGE SCALE GENOMIC DNA]</scope>
    <source>
        <strain evidence="2 3">NEG-M</strain>
    </source>
</reference>
<organism evidence="3">
    <name type="scientific">Naegleria gruberi</name>
    <name type="common">Amoeba</name>
    <dbReference type="NCBI Taxonomy" id="5762"/>
    <lineage>
        <taxon>Eukaryota</taxon>
        <taxon>Discoba</taxon>
        <taxon>Heterolobosea</taxon>
        <taxon>Tetramitia</taxon>
        <taxon>Eutetramitia</taxon>
        <taxon>Vahlkampfiidae</taxon>
        <taxon>Naegleria</taxon>
    </lineage>
</organism>
<gene>
    <name evidence="2" type="ORF">NAEGRDRAFT_80900</name>
</gene>
<feature type="compositionally biased region" description="Low complexity" evidence="1">
    <location>
        <begin position="711"/>
        <end position="737"/>
    </location>
</feature>
<dbReference type="AlphaFoldDB" id="D2VQT1"/>
<feature type="compositionally biased region" description="Polar residues" evidence="1">
    <location>
        <begin position="270"/>
        <end position="281"/>
    </location>
</feature>
<feature type="region of interest" description="Disordered" evidence="1">
    <location>
        <begin position="563"/>
        <end position="587"/>
    </location>
</feature>
<feature type="compositionally biased region" description="Low complexity" evidence="1">
    <location>
        <begin position="236"/>
        <end position="255"/>
    </location>
</feature>
<feature type="region of interest" description="Disordered" evidence="1">
    <location>
        <begin position="353"/>
        <end position="387"/>
    </location>
</feature>
<evidence type="ECO:0000256" key="1">
    <source>
        <dbReference type="SAM" id="MobiDB-lite"/>
    </source>
</evidence>
<evidence type="ECO:0000313" key="3">
    <source>
        <dbReference type="Proteomes" id="UP000006671"/>
    </source>
</evidence>
<feature type="compositionally biased region" description="Acidic residues" evidence="1">
    <location>
        <begin position="485"/>
        <end position="496"/>
    </location>
</feature>
<dbReference type="GeneID" id="8864510"/>
<feature type="region of interest" description="Disordered" evidence="1">
    <location>
        <begin position="475"/>
        <end position="508"/>
    </location>
</feature>
<dbReference type="VEuPathDB" id="AmoebaDB:NAEGRDRAFT_80900"/>
<evidence type="ECO:0000313" key="2">
    <source>
        <dbReference type="EMBL" id="EFC40763.1"/>
    </source>
</evidence>
<proteinExistence type="predicted"/>
<dbReference type="InParanoid" id="D2VQT1"/>
<feature type="compositionally biased region" description="Low complexity" evidence="1">
    <location>
        <begin position="186"/>
        <end position="199"/>
    </location>
</feature>